<proteinExistence type="predicted"/>
<evidence type="ECO:0000313" key="2">
    <source>
        <dbReference type="EMBL" id="KAG7319286.1"/>
    </source>
</evidence>
<protein>
    <submittedName>
        <fullName evidence="2">Uncharacterized protein</fullName>
    </submittedName>
</protein>
<name>A0A9D3N9J7_9TELE</name>
<feature type="region of interest" description="Disordered" evidence="1">
    <location>
        <begin position="102"/>
        <end position="128"/>
    </location>
</feature>
<evidence type="ECO:0000256" key="1">
    <source>
        <dbReference type="SAM" id="MobiDB-lite"/>
    </source>
</evidence>
<dbReference type="Pfam" id="PF15830">
    <property type="entry name" value="DUF4712"/>
    <property type="match status" value="1"/>
</dbReference>
<feature type="compositionally biased region" description="Acidic residues" evidence="1">
    <location>
        <begin position="118"/>
        <end position="128"/>
    </location>
</feature>
<dbReference type="InterPro" id="IPR031670">
    <property type="entry name" value="DUF4712"/>
</dbReference>
<gene>
    <name evidence="2" type="ORF">KOW79_017760</name>
</gene>
<dbReference type="AlphaFoldDB" id="A0A9D3N9J7"/>
<evidence type="ECO:0000313" key="3">
    <source>
        <dbReference type="Proteomes" id="UP000824219"/>
    </source>
</evidence>
<accession>A0A9D3N9J7</accession>
<sequence length="147" mass="16550">MPGPGPIFYVSCPLSPRHLDLLQNLSLTQMAHNPVLTRHRDNCGQESRHDLEALSVSVPEPEQQDLPARIESTSMETLDELTVKLEFENELNRVCNRFSLNVNAPPARRDSTGSADSGVDEGEEDEEDVRLVDTVLDMEQDYELLVY</sequence>
<keyword evidence="3" id="KW-1185">Reference proteome</keyword>
<dbReference type="OrthoDB" id="9414700at2759"/>
<reference evidence="2 3" key="1">
    <citation type="submission" date="2021-06" db="EMBL/GenBank/DDBJ databases">
        <title>Chromosome-level genome assembly of the red-tail catfish (Hemibagrus wyckioides).</title>
        <authorList>
            <person name="Shao F."/>
        </authorList>
    </citation>
    <scope>NUCLEOTIDE SEQUENCE [LARGE SCALE GENOMIC DNA]</scope>
    <source>
        <strain evidence="2">EC202008001</strain>
        <tissue evidence="2">Blood</tissue>
    </source>
</reference>
<comment type="caution">
    <text evidence="2">The sequence shown here is derived from an EMBL/GenBank/DDBJ whole genome shotgun (WGS) entry which is preliminary data.</text>
</comment>
<dbReference type="Proteomes" id="UP000824219">
    <property type="component" value="Linkage Group LG21"/>
</dbReference>
<organism evidence="2 3">
    <name type="scientific">Hemibagrus wyckioides</name>
    <dbReference type="NCBI Taxonomy" id="337641"/>
    <lineage>
        <taxon>Eukaryota</taxon>
        <taxon>Metazoa</taxon>
        <taxon>Chordata</taxon>
        <taxon>Craniata</taxon>
        <taxon>Vertebrata</taxon>
        <taxon>Euteleostomi</taxon>
        <taxon>Actinopterygii</taxon>
        <taxon>Neopterygii</taxon>
        <taxon>Teleostei</taxon>
        <taxon>Ostariophysi</taxon>
        <taxon>Siluriformes</taxon>
        <taxon>Bagridae</taxon>
        <taxon>Hemibagrus</taxon>
    </lineage>
</organism>
<dbReference type="EMBL" id="JAHKSW010000021">
    <property type="protein sequence ID" value="KAG7319286.1"/>
    <property type="molecule type" value="Genomic_DNA"/>
</dbReference>